<keyword evidence="2" id="KW-1185">Reference proteome</keyword>
<dbReference type="EMBL" id="CM039178">
    <property type="protein sequence ID" value="KAH9676849.1"/>
    <property type="molecule type" value="Genomic_DNA"/>
</dbReference>
<dbReference type="Proteomes" id="UP000829398">
    <property type="component" value="Chromosome 9"/>
</dbReference>
<reference evidence="2" key="1">
    <citation type="journal article" date="2023" name="Hortic. Res.">
        <title>A chromosome-level phased genome enabling allele-level studies in sweet orange: a case study on citrus Huanglongbing tolerance.</title>
        <authorList>
            <person name="Wu B."/>
            <person name="Yu Q."/>
            <person name="Deng Z."/>
            <person name="Duan Y."/>
            <person name="Luo F."/>
            <person name="Gmitter F. Jr."/>
        </authorList>
    </citation>
    <scope>NUCLEOTIDE SEQUENCE [LARGE SCALE GENOMIC DNA]</scope>
    <source>
        <strain evidence="2">cv. Valencia</strain>
    </source>
</reference>
<gene>
    <name evidence="1" type="ORF">KPL71_025194</name>
</gene>
<organism evidence="1 2">
    <name type="scientific">Citrus sinensis</name>
    <name type="common">Sweet orange</name>
    <name type="synonym">Citrus aurantium var. sinensis</name>
    <dbReference type="NCBI Taxonomy" id="2711"/>
    <lineage>
        <taxon>Eukaryota</taxon>
        <taxon>Viridiplantae</taxon>
        <taxon>Streptophyta</taxon>
        <taxon>Embryophyta</taxon>
        <taxon>Tracheophyta</taxon>
        <taxon>Spermatophyta</taxon>
        <taxon>Magnoliopsida</taxon>
        <taxon>eudicotyledons</taxon>
        <taxon>Gunneridae</taxon>
        <taxon>Pentapetalae</taxon>
        <taxon>rosids</taxon>
        <taxon>malvids</taxon>
        <taxon>Sapindales</taxon>
        <taxon>Rutaceae</taxon>
        <taxon>Aurantioideae</taxon>
        <taxon>Citrus</taxon>
    </lineage>
</organism>
<sequence length="404" mass="46263">MLSLDRSITRDFPHRGILPPVIRRPSDQYCRSRMMAGNGELSVPPGFRFHPTDEELLYYYLRKKVSFEAIDLDVIREVDLNKLEPWDLKDKCRIGSGPQNEWYFFSHKDKKYPTGTRTNRATTAGFWKATGRDKAIHITMANVNSSRRIGMRKTLVFYTGRAPHGQKTDWIMHEYRLDDDEYSSSSSEVVQEDGWVVCRVFKKKNHINRSYFQSEVAHEYDQEEHIISNNNNNYIMKTSATASSAAPEPKQSRRRHLQALYHECNSSFDGSMHLPQLFSSESAVITPSFISPMISLNNMDIECSQNLLRLTTSVSGSGSGLMQQAAHDQRFNGDWSFLDKLLTSHVHHSAQQQPDQINSHSKCNPSSSSTVVDHVQVASSSTHYQKFPLYYLGCDAEDIMKFSK</sequence>
<accession>A0ACB8HQ15</accession>
<comment type="caution">
    <text evidence="1">The sequence shown here is derived from an EMBL/GenBank/DDBJ whole genome shotgun (WGS) entry which is preliminary data.</text>
</comment>
<evidence type="ECO:0000313" key="2">
    <source>
        <dbReference type="Proteomes" id="UP000829398"/>
    </source>
</evidence>
<proteinExistence type="predicted"/>
<name>A0ACB8HQ15_CITSI</name>
<protein>
    <submittedName>
        <fullName evidence="1">Protein SOMBRERO</fullName>
    </submittedName>
</protein>
<evidence type="ECO:0000313" key="1">
    <source>
        <dbReference type="EMBL" id="KAH9676849.1"/>
    </source>
</evidence>